<reference evidence="5 6" key="1">
    <citation type="submission" date="2023-11" db="EMBL/GenBank/DDBJ databases">
        <title>Draft genome sequence of Microbacterium arthrosphaerae JCM 30492.</title>
        <authorList>
            <person name="Zhang G."/>
            <person name="Ding Y."/>
        </authorList>
    </citation>
    <scope>NUCLEOTIDE SEQUENCE [LARGE SCALE GENOMIC DNA]</scope>
    <source>
        <strain evidence="5 6">JCM 30492</strain>
    </source>
</reference>
<dbReference type="Gene3D" id="3.30.390.10">
    <property type="entry name" value="Enolase-like, N-terminal domain"/>
    <property type="match status" value="1"/>
</dbReference>
<dbReference type="InterPro" id="IPR013342">
    <property type="entry name" value="Mandelate_racemase_C"/>
</dbReference>
<dbReference type="InterPro" id="IPR036849">
    <property type="entry name" value="Enolase-like_C_sf"/>
</dbReference>
<keyword evidence="2" id="KW-0479">Metal-binding</keyword>
<dbReference type="PROSITE" id="PS00909">
    <property type="entry name" value="MR_MLE_2"/>
    <property type="match status" value="1"/>
</dbReference>
<proteinExistence type="predicted"/>
<sequence>MTVPPPTAALLPDGTAAAFDPAPTIAAFDTRLVRVPLTRPWAADVTSVGVIATHVVRSDGTEGWGFSWTPQIGAEAVHALLANDITAFAIGRSADPGSESLALWQHLHEAGGGGLTTIAMAGLNLALWDAAVRAAGTSLTGFLGAQRESVRAYGSGVNLHYSLDELVAQVHRWVDAGFDAVKVKVGKPDVAEDLDRLKAVREVLGPERALMIDANQRWELDRATRALDVLAEVSPAWIEEPLRSDDLFGHGELAKRLAASSGIPIAVGENLHNVYRFDDFLRTGAAQIVQPNIVRVGGITPFLGIAAIAAEYGAAVHPHLLPELSGQLALCLRAVPGVPEPMAEDVEDAGFGTLGALLDESPVRIADGALTEVAHAGLGIRFS</sequence>
<keyword evidence="3" id="KW-0460">Magnesium</keyword>
<dbReference type="Pfam" id="PF02746">
    <property type="entry name" value="MR_MLE_N"/>
    <property type="match status" value="1"/>
</dbReference>
<dbReference type="EMBL" id="JAWQEV010000001">
    <property type="protein sequence ID" value="MDW4572032.1"/>
    <property type="molecule type" value="Genomic_DNA"/>
</dbReference>
<dbReference type="PANTHER" id="PTHR13794">
    <property type="entry name" value="ENOLASE SUPERFAMILY, MANDELATE RACEMASE"/>
    <property type="match status" value="1"/>
</dbReference>
<comment type="caution">
    <text evidence="5">The sequence shown here is derived from an EMBL/GenBank/DDBJ whole genome shotgun (WGS) entry which is preliminary data.</text>
</comment>
<evidence type="ECO:0000313" key="6">
    <source>
        <dbReference type="Proteomes" id="UP001283109"/>
    </source>
</evidence>
<dbReference type="Pfam" id="PF13378">
    <property type="entry name" value="MR_MLE_C"/>
    <property type="match status" value="1"/>
</dbReference>
<evidence type="ECO:0000259" key="4">
    <source>
        <dbReference type="SMART" id="SM00922"/>
    </source>
</evidence>
<dbReference type="InterPro" id="IPR013341">
    <property type="entry name" value="Mandelate_racemase_N_dom"/>
</dbReference>
<dbReference type="InterPro" id="IPR018110">
    <property type="entry name" value="Mandel_Rmase/mucon_lact_enz_CS"/>
</dbReference>
<organism evidence="5 6">
    <name type="scientific">Microbacterium arthrosphaerae</name>
    <dbReference type="NCBI Taxonomy" id="792652"/>
    <lineage>
        <taxon>Bacteria</taxon>
        <taxon>Bacillati</taxon>
        <taxon>Actinomycetota</taxon>
        <taxon>Actinomycetes</taxon>
        <taxon>Micrococcales</taxon>
        <taxon>Microbacteriaceae</taxon>
        <taxon>Microbacterium</taxon>
    </lineage>
</organism>
<dbReference type="Proteomes" id="UP001283109">
    <property type="component" value="Unassembled WGS sequence"/>
</dbReference>
<accession>A0ABU4GZU9</accession>
<comment type="cofactor">
    <cofactor evidence="1">
        <name>Mg(2+)</name>
        <dbReference type="ChEBI" id="CHEBI:18420"/>
    </cofactor>
</comment>
<dbReference type="SUPFAM" id="SSF54826">
    <property type="entry name" value="Enolase N-terminal domain-like"/>
    <property type="match status" value="1"/>
</dbReference>
<protein>
    <submittedName>
        <fullName evidence="5">Mandelate racemase/muconate lactonizing enzyme family protein</fullName>
    </submittedName>
</protein>
<evidence type="ECO:0000313" key="5">
    <source>
        <dbReference type="EMBL" id="MDW4572032.1"/>
    </source>
</evidence>
<dbReference type="InterPro" id="IPR046945">
    <property type="entry name" value="RHMD-like"/>
</dbReference>
<dbReference type="CDD" id="cd03316">
    <property type="entry name" value="MR_like"/>
    <property type="match status" value="1"/>
</dbReference>
<dbReference type="InterPro" id="IPR029065">
    <property type="entry name" value="Enolase_C-like"/>
</dbReference>
<dbReference type="Gene3D" id="3.20.20.120">
    <property type="entry name" value="Enolase-like C-terminal domain"/>
    <property type="match status" value="1"/>
</dbReference>
<dbReference type="SUPFAM" id="SSF51604">
    <property type="entry name" value="Enolase C-terminal domain-like"/>
    <property type="match status" value="1"/>
</dbReference>
<dbReference type="SFLD" id="SFLDS00001">
    <property type="entry name" value="Enolase"/>
    <property type="match status" value="1"/>
</dbReference>
<feature type="domain" description="Mandelate racemase/muconate lactonizing enzyme C-terminal" evidence="4">
    <location>
        <begin position="163"/>
        <end position="264"/>
    </location>
</feature>
<dbReference type="PANTHER" id="PTHR13794:SF58">
    <property type="entry name" value="MITOCHONDRIAL ENOLASE SUPERFAMILY MEMBER 1"/>
    <property type="match status" value="1"/>
</dbReference>
<evidence type="ECO:0000256" key="1">
    <source>
        <dbReference type="ARBA" id="ARBA00001946"/>
    </source>
</evidence>
<name>A0ABU4GZU9_9MICO</name>
<keyword evidence="6" id="KW-1185">Reference proteome</keyword>
<dbReference type="InterPro" id="IPR029017">
    <property type="entry name" value="Enolase-like_N"/>
</dbReference>
<dbReference type="RefSeq" id="WP_318352542.1">
    <property type="nucleotide sequence ID" value="NZ_JAWQEV010000001.1"/>
</dbReference>
<evidence type="ECO:0000256" key="3">
    <source>
        <dbReference type="ARBA" id="ARBA00022842"/>
    </source>
</evidence>
<evidence type="ECO:0000256" key="2">
    <source>
        <dbReference type="ARBA" id="ARBA00022723"/>
    </source>
</evidence>
<gene>
    <name evidence="5" type="ORF">R8Z58_04490</name>
</gene>
<dbReference type="SMART" id="SM00922">
    <property type="entry name" value="MR_MLE"/>
    <property type="match status" value="1"/>
</dbReference>